<dbReference type="InterPro" id="IPR047324">
    <property type="entry name" value="LbH_gamma_CA-like"/>
</dbReference>
<dbReference type="PANTHER" id="PTHR13061:SF29">
    <property type="entry name" value="GAMMA CARBONIC ANHYDRASE-LIKE 1, MITOCHONDRIAL-RELATED"/>
    <property type="match status" value="1"/>
</dbReference>
<dbReference type="RefSeq" id="WP_136339166.1">
    <property type="nucleotide sequence ID" value="NZ_SSMD01000004.1"/>
</dbReference>
<gene>
    <name evidence="1" type="ORF">E7681_10120</name>
</gene>
<dbReference type="EMBL" id="SSMD01000004">
    <property type="protein sequence ID" value="THD73956.1"/>
    <property type="molecule type" value="Genomic_DNA"/>
</dbReference>
<name>A0A4S3MBP8_9RHOB</name>
<dbReference type="PANTHER" id="PTHR13061">
    <property type="entry name" value="DYNACTIN SUBUNIT P25"/>
    <property type="match status" value="1"/>
</dbReference>
<dbReference type="AlphaFoldDB" id="A0A4S3MBP8"/>
<protein>
    <submittedName>
        <fullName evidence="1">Gamma carbonic anhydrase family protein</fullName>
    </submittedName>
</protein>
<evidence type="ECO:0000313" key="1">
    <source>
        <dbReference type="EMBL" id="THD73956.1"/>
    </source>
</evidence>
<dbReference type="Pfam" id="PF00132">
    <property type="entry name" value="Hexapep"/>
    <property type="match status" value="1"/>
</dbReference>
<dbReference type="Proteomes" id="UP000306113">
    <property type="component" value="Unassembled WGS sequence"/>
</dbReference>
<dbReference type="Gene3D" id="2.160.10.10">
    <property type="entry name" value="Hexapeptide repeat proteins"/>
    <property type="match status" value="1"/>
</dbReference>
<organism evidence="1 2">
    <name type="scientific">Thalassobius vesicularis</name>
    <dbReference type="NCBI Taxonomy" id="1294297"/>
    <lineage>
        <taxon>Bacteria</taxon>
        <taxon>Pseudomonadati</taxon>
        <taxon>Pseudomonadota</taxon>
        <taxon>Alphaproteobacteria</taxon>
        <taxon>Rhodobacterales</taxon>
        <taxon>Roseobacteraceae</taxon>
        <taxon>Thalassovita</taxon>
    </lineage>
</organism>
<proteinExistence type="predicted"/>
<dbReference type="InterPro" id="IPR050484">
    <property type="entry name" value="Transf_Hexapept/Carb_Anhydrase"/>
</dbReference>
<dbReference type="OrthoDB" id="9803036at2"/>
<keyword evidence="2" id="KW-1185">Reference proteome</keyword>
<dbReference type="InterPro" id="IPR011004">
    <property type="entry name" value="Trimer_LpxA-like_sf"/>
</dbReference>
<dbReference type="CDD" id="cd04645">
    <property type="entry name" value="LbH_gamma_CA_like"/>
    <property type="match status" value="1"/>
</dbReference>
<evidence type="ECO:0000313" key="2">
    <source>
        <dbReference type="Proteomes" id="UP000306113"/>
    </source>
</evidence>
<dbReference type="SUPFAM" id="SSF51161">
    <property type="entry name" value="Trimeric LpxA-like enzymes"/>
    <property type="match status" value="1"/>
</dbReference>
<sequence>MTIYSLGAAAPSLTASGDYWIAPGAHVIGDVRLGPDVGIWFCAVLRGDNEPMTIGARTNIQEHAMLHSDPGYPLTIGEDVTIGHRAIVHGCSIGDGTLVGMGAVILNGAKIGKNCLIGAGALVTEGKDILDGSLVVGSPAKVLRALDETAIAGLGASARSYVDNWKRFARDLSAEA</sequence>
<comment type="caution">
    <text evidence="1">The sequence shown here is derived from an EMBL/GenBank/DDBJ whole genome shotgun (WGS) entry which is preliminary data.</text>
</comment>
<reference evidence="1 2" key="1">
    <citation type="submission" date="2019-04" db="EMBL/GenBank/DDBJ databases">
        <title>Draft genome sequence of Youngimonas vesicularis.</title>
        <authorList>
            <person name="Hameed A."/>
        </authorList>
    </citation>
    <scope>NUCLEOTIDE SEQUENCE [LARGE SCALE GENOMIC DNA]</scope>
    <source>
        <strain evidence="1 2">CC-AMW-E</strain>
    </source>
</reference>
<accession>A0A4S3MBP8</accession>
<dbReference type="InterPro" id="IPR001451">
    <property type="entry name" value="Hexapep"/>
</dbReference>